<name>A0A7W2D3F6_9ACTN</name>
<reference evidence="1 2" key="1">
    <citation type="submission" date="2020-07" db="EMBL/GenBank/DDBJ databases">
        <title>Streptomyces isolated from Indian soil.</title>
        <authorList>
            <person name="Mandal S."/>
            <person name="Maiti P.K."/>
        </authorList>
    </citation>
    <scope>NUCLEOTIDE SEQUENCE [LARGE SCALE GENOMIC DNA]</scope>
    <source>
        <strain evidence="1 2">PSKA54</strain>
    </source>
</reference>
<keyword evidence="2" id="KW-1185">Reference proteome</keyword>
<evidence type="ECO:0000313" key="1">
    <source>
        <dbReference type="EMBL" id="MBA4864035.1"/>
    </source>
</evidence>
<protein>
    <submittedName>
        <fullName evidence="1">Uncharacterized protein</fullName>
    </submittedName>
</protein>
<dbReference type="Proteomes" id="UP000586976">
    <property type="component" value="Unassembled WGS sequence"/>
</dbReference>
<gene>
    <name evidence="1" type="ORF">H1V43_22280</name>
</gene>
<comment type="caution">
    <text evidence="1">The sequence shown here is derived from an EMBL/GenBank/DDBJ whole genome shotgun (WGS) entry which is preliminary data.</text>
</comment>
<sequence length="196" mass="20925">MPTAFPQEAAELRLLATRFDAHRGKLPDLSHPHRQPDLPLLARQLTELGELAAELGRDLRDQHARPASERSRLHLTHLATAAHAAGEATARLGRAVTQLAFLTDTQPQRESPDLLDARESAQAVIVDELAAIRVVLDDAANTLHSLAFHSSPPPLTTAAARSRSTLTASVPRAAVTVTSAGIPAARTGAIHGLRSR</sequence>
<dbReference type="RefSeq" id="WP_181865708.1">
    <property type="nucleotide sequence ID" value="NZ_JACEQY010000025.1"/>
</dbReference>
<accession>A0A7W2D3F6</accession>
<dbReference type="EMBL" id="JACEQY010000025">
    <property type="protein sequence ID" value="MBA4864035.1"/>
    <property type="molecule type" value="Genomic_DNA"/>
</dbReference>
<evidence type="ECO:0000313" key="2">
    <source>
        <dbReference type="Proteomes" id="UP000586976"/>
    </source>
</evidence>
<organism evidence="1 2">
    <name type="scientific">Streptomyces himalayensis subsp. aureolus</name>
    <dbReference type="NCBI Taxonomy" id="2758039"/>
    <lineage>
        <taxon>Bacteria</taxon>
        <taxon>Bacillati</taxon>
        <taxon>Actinomycetota</taxon>
        <taxon>Actinomycetes</taxon>
        <taxon>Kitasatosporales</taxon>
        <taxon>Streptomycetaceae</taxon>
        <taxon>Streptomyces</taxon>
        <taxon>Streptomyces himalayensis</taxon>
    </lineage>
</organism>
<proteinExistence type="predicted"/>
<dbReference type="AlphaFoldDB" id="A0A7W2D3F6"/>